<evidence type="ECO:0000313" key="1">
    <source>
        <dbReference type="EMBL" id="RCK59058.1"/>
    </source>
</evidence>
<keyword evidence="2" id="KW-1185">Reference proteome</keyword>
<proteinExistence type="predicted"/>
<dbReference type="Proteomes" id="UP000253472">
    <property type="component" value="Unassembled WGS sequence"/>
</dbReference>
<dbReference type="EMBL" id="QLNQ01000027">
    <property type="protein sequence ID" value="RCK59058.1"/>
    <property type="molecule type" value="Genomic_DNA"/>
</dbReference>
<comment type="caution">
    <text evidence="1">The sequence shown here is derived from an EMBL/GenBank/DDBJ whole genome shotgun (WGS) entry which is preliminary data.</text>
</comment>
<dbReference type="AlphaFoldDB" id="A0A367XZM9"/>
<dbReference type="OrthoDB" id="4024728at2759"/>
<accession>A0A367XZM9</accession>
<gene>
    <name evidence="1" type="ORF">Cantr_07619</name>
</gene>
<organism evidence="1 2">
    <name type="scientific">Candida viswanathii</name>
    <dbReference type="NCBI Taxonomy" id="5486"/>
    <lineage>
        <taxon>Eukaryota</taxon>
        <taxon>Fungi</taxon>
        <taxon>Dikarya</taxon>
        <taxon>Ascomycota</taxon>
        <taxon>Saccharomycotina</taxon>
        <taxon>Pichiomycetes</taxon>
        <taxon>Debaryomycetaceae</taxon>
        <taxon>Candida/Lodderomyces clade</taxon>
        <taxon>Candida</taxon>
    </lineage>
</organism>
<protein>
    <submittedName>
        <fullName evidence="1">Uncharacterized protein</fullName>
    </submittedName>
</protein>
<name>A0A367XZM9_9ASCO</name>
<evidence type="ECO:0000313" key="2">
    <source>
        <dbReference type="Proteomes" id="UP000253472"/>
    </source>
</evidence>
<sequence length="359" mass="39827">MNEEIRDLKLRTNILLMIKLADVISALDIANQTDFKEVVGIFTRDELHVSLVSAPFGLPLNVLRLNSTTSLIRDTNTVTAGFSKRFPWFAFAAVWKIAETGIGMWQLITACQDWSNGDNGATAIGGCIYGVISTLVAIARAAWAGYSKTAETKKYLDLIRSFSGAVSKRDNPLIDVTAWLALQNSLTNITQLEHTMLFSNDGLPLYSSRIDGAPLFLANNSVGVPVLGSLRVWNNGTHDLGSIYHSFLNLTMNSERARRDEQFNEQDFTLGGLEMTFLFNEADNGVLLTQDDYGTIDHQVSCELSDLLNNMFAFQWIDFNNKGTISGGNGRAFTDEPYGEEDMDHITLGLWPRDECEVD</sequence>
<reference evidence="1 2" key="1">
    <citation type="submission" date="2018-06" db="EMBL/GenBank/DDBJ databases">
        <title>Whole genome sequencing of Candida tropicalis (genome annotated by CSBL at Korea University).</title>
        <authorList>
            <person name="Ahn J."/>
        </authorList>
    </citation>
    <scope>NUCLEOTIDE SEQUENCE [LARGE SCALE GENOMIC DNA]</scope>
    <source>
        <strain evidence="1 2">ATCC 20962</strain>
    </source>
</reference>